<name>A0A1X7T2B2_AMPQE</name>
<organism evidence="1">
    <name type="scientific">Amphimedon queenslandica</name>
    <name type="common">Sponge</name>
    <dbReference type="NCBI Taxonomy" id="400682"/>
    <lineage>
        <taxon>Eukaryota</taxon>
        <taxon>Metazoa</taxon>
        <taxon>Porifera</taxon>
        <taxon>Demospongiae</taxon>
        <taxon>Heteroscleromorpha</taxon>
        <taxon>Haplosclerida</taxon>
        <taxon>Niphatidae</taxon>
        <taxon>Amphimedon</taxon>
    </lineage>
</organism>
<protein>
    <recommendedName>
        <fullName evidence="2">Death domain-containing protein</fullName>
    </recommendedName>
</protein>
<proteinExistence type="predicted"/>
<reference evidence="1" key="1">
    <citation type="submission" date="2017-05" db="UniProtKB">
        <authorList>
            <consortium name="EnsemblMetazoa"/>
        </authorList>
    </citation>
    <scope>IDENTIFICATION</scope>
</reference>
<dbReference type="InParanoid" id="A0A1X7T2B2"/>
<dbReference type="AlphaFoldDB" id="A0A1X7T2B2"/>
<evidence type="ECO:0000313" key="1">
    <source>
        <dbReference type="EnsemblMetazoa" id="Aqu2.1.08491_001"/>
    </source>
</evidence>
<accession>A0A1X7T2B2</accession>
<sequence length="165" mass="18385">MIDLCQWRARIGSWGCCQWSKLCDYPTGIAKESSGTLRRSNSNSTIILSIFTLIALLFISGDVELNPGPTLTDQPTKEELVELLSSSKFIAGTWEQFICYLPNVTQDIIVGIKQNVKENEVSPNGINAVAQHCRNIPDITWRSICIALLSSNEVTLARQIFEKHS</sequence>
<evidence type="ECO:0008006" key="2">
    <source>
        <dbReference type="Google" id="ProtNLM"/>
    </source>
</evidence>
<dbReference type="EnsemblMetazoa" id="Aqu2.1.08491_001">
    <property type="protein sequence ID" value="Aqu2.1.08491_001"/>
    <property type="gene ID" value="Aqu2.1.08491"/>
</dbReference>